<dbReference type="EMBL" id="CAJHNH020000732">
    <property type="protein sequence ID" value="CAG5119536.1"/>
    <property type="molecule type" value="Genomic_DNA"/>
</dbReference>
<protein>
    <submittedName>
        <fullName evidence="1">Uncharacterized protein</fullName>
    </submittedName>
</protein>
<name>A0A8S3YZ12_9EUPU</name>
<evidence type="ECO:0000313" key="2">
    <source>
        <dbReference type="Proteomes" id="UP000678393"/>
    </source>
</evidence>
<dbReference type="Proteomes" id="UP000678393">
    <property type="component" value="Unassembled WGS sequence"/>
</dbReference>
<organism evidence="1 2">
    <name type="scientific">Candidula unifasciata</name>
    <dbReference type="NCBI Taxonomy" id="100452"/>
    <lineage>
        <taxon>Eukaryota</taxon>
        <taxon>Metazoa</taxon>
        <taxon>Spiralia</taxon>
        <taxon>Lophotrochozoa</taxon>
        <taxon>Mollusca</taxon>
        <taxon>Gastropoda</taxon>
        <taxon>Heterobranchia</taxon>
        <taxon>Euthyneura</taxon>
        <taxon>Panpulmonata</taxon>
        <taxon>Eupulmonata</taxon>
        <taxon>Stylommatophora</taxon>
        <taxon>Helicina</taxon>
        <taxon>Helicoidea</taxon>
        <taxon>Geomitridae</taxon>
        <taxon>Candidula</taxon>
    </lineage>
</organism>
<evidence type="ECO:0000313" key="1">
    <source>
        <dbReference type="EMBL" id="CAG5119536.1"/>
    </source>
</evidence>
<comment type="caution">
    <text evidence="1">The sequence shown here is derived from an EMBL/GenBank/DDBJ whole genome shotgun (WGS) entry which is preliminary data.</text>
</comment>
<feature type="non-terminal residue" evidence="1">
    <location>
        <position position="1"/>
    </location>
</feature>
<reference evidence="1" key="1">
    <citation type="submission" date="2021-04" db="EMBL/GenBank/DDBJ databases">
        <authorList>
            <consortium name="Molecular Ecology Group"/>
        </authorList>
    </citation>
    <scope>NUCLEOTIDE SEQUENCE</scope>
</reference>
<accession>A0A8S3YZ12</accession>
<feature type="non-terminal residue" evidence="1">
    <location>
        <position position="121"/>
    </location>
</feature>
<dbReference type="AlphaFoldDB" id="A0A8S3YZ12"/>
<gene>
    <name evidence="1" type="ORF">CUNI_LOCUS5094</name>
</gene>
<sequence length="121" mass="13061">PDAGEMDDSQDEHGQRLAGPVVIEVEKVTAFDSSDLAMGDISEHDVSKEKTTMIQVGEGEYVSVGREGLLLSPSIMAQSEGQDAMRVAWRMGNQTDSENKLQLFVVNIVGAKFSSDISSDI</sequence>
<proteinExistence type="predicted"/>
<keyword evidence="2" id="KW-1185">Reference proteome</keyword>